<organism evidence="3 4">
    <name type="scientific">Corallococcus llansteffanensis</name>
    <dbReference type="NCBI Taxonomy" id="2316731"/>
    <lineage>
        <taxon>Bacteria</taxon>
        <taxon>Pseudomonadati</taxon>
        <taxon>Myxococcota</taxon>
        <taxon>Myxococcia</taxon>
        <taxon>Myxococcales</taxon>
        <taxon>Cystobacterineae</taxon>
        <taxon>Myxococcaceae</taxon>
        <taxon>Corallococcus</taxon>
    </lineage>
</organism>
<dbReference type="RefSeq" id="WP_120645035.1">
    <property type="nucleotide sequence ID" value="NZ_RAWB01000215.1"/>
</dbReference>
<sequence length="252" mass="26541">MKALILALVLASSSALGPAREAYQSGDLARARATLEALLQPLQLPQCADEAEAHLLLAATFHAQEDLPRAEQEVVEGLALDSDAKLDPLLYPPDFIAFVERVNVLRQERITQRAAERRPPVLLPPSPTLPQEPSAADQALASVQPASKGWYLVPFGVGHLVHGRTTKGTVLAVTQGTTFAVSAISLGTALALRGNDGRYSADDAPTARKLNVSYLVGGYAFAALYAYGVLDGLLSAPGPLAQPGPPPPERGD</sequence>
<dbReference type="AlphaFoldDB" id="A0A3A8PY55"/>
<keyword evidence="4" id="KW-1185">Reference proteome</keyword>
<feature type="signal peptide" evidence="2">
    <location>
        <begin position="1"/>
        <end position="17"/>
    </location>
</feature>
<reference evidence="4" key="1">
    <citation type="submission" date="2018-09" db="EMBL/GenBank/DDBJ databases">
        <authorList>
            <person name="Livingstone P.G."/>
            <person name="Whitworth D.E."/>
        </authorList>
    </citation>
    <scope>NUCLEOTIDE SEQUENCE [LARGE SCALE GENOMIC DNA]</scope>
    <source>
        <strain evidence="4">CA051B</strain>
    </source>
</reference>
<evidence type="ECO:0000256" key="1">
    <source>
        <dbReference type="SAM" id="MobiDB-lite"/>
    </source>
</evidence>
<evidence type="ECO:0000256" key="2">
    <source>
        <dbReference type="SAM" id="SignalP"/>
    </source>
</evidence>
<accession>A0A3A8PY55</accession>
<name>A0A3A8PY55_9BACT</name>
<keyword evidence="2" id="KW-0732">Signal</keyword>
<evidence type="ECO:0008006" key="5">
    <source>
        <dbReference type="Google" id="ProtNLM"/>
    </source>
</evidence>
<dbReference type="Proteomes" id="UP000272888">
    <property type="component" value="Unassembled WGS sequence"/>
</dbReference>
<proteinExistence type="predicted"/>
<feature type="compositionally biased region" description="Pro residues" evidence="1">
    <location>
        <begin position="121"/>
        <end position="130"/>
    </location>
</feature>
<feature type="region of interest" description="Disordered" evidence="1">
    <location>
        <begin position="116"/>
        <end position="135"/>
    </location>
</feature>
<dbReference type="EMBL" id="RAWB01000215">
    <property type="protein sequence ID" value="RKH56264.1"/>
    <property type="molecule type" value="Genomic_DNA"/>
</dbReference>
<evidence type="ECO:0000313" key="4">
    <source>
        <dbReference type="Proteomes" id="UP000272888"/>
    </source>
</evidence>
<evidence type="ECO:0000313" key="3">
    <source>
        <dbReference type="EMBL" id="RKH56264.1"/>
    </source>
</evidence>
<protein>
    <recommendedName>
        <fullName evidence="5">Tetratricopeptide repeat protein</fullName>
    </recommendedName>
</protein>
<gene>
    <name evidence="3" type="ORF">D7V93_20585</name>
</gene>
<feature type="chain" id="PRO_5017291863" description="Tetratricopeptide repeat protein" evidence="2">
    <location>
        <begin position="18"/>
        <end position="252"/>
    </location>
</feature>
<comment type="caution">
    <text evidence="3">The sequence shown here is derived from an EMBL/GenBank/DDBJ whole genome shotgun (WGS) entry which is preliminary data.</text>
</comment>